<dbReference type="GO" id="GO:0030430">
    <property type="term" value="C:host cell cytoplasm"/>
    <property type="evidence" value="ECO:0007669"/>
    <property type="project" value="UniProtKB-SubCell"/>
</dbReference>
<comment type="domain">
    <text evidence="18">The E7 terminal domain is an intrinsically disordered domain, whose flexibility and conformational transitions confer target adaptability to the oncoprotein. It allows adaptation to a variety of protein targets and exposes the PEST degradation sequence that regulates its turnover in the cell.</text>
</comment>
<evidence type="ECO:0000256" key="17">
    <source>
        <dbReference type="ARBA" id="ARBA00023309"/>
    </source>
</evidence>
<evidence type="ECO:0000256" key="7">
    <source>
        <dbReference type="ARBA" id="ARBA00022771"/>
    </source>
</evidence>
<evidence type="ECO:0000256" key="18">
    <source>
        <dbReference type="HAMAP-Rule" id="MF_04004"/>
    </source>
</evidence>
<evidence type="ECO:0000256" key="12">
    <source>
        <dbReference type="ARBA" id="ARBA00023159"/>
    </source>
</evidence>
<keyword evidence="17 18" id="KW-1078">G1/S host cell cycle checkpoint dysregulation by virus</keyword>
<evidence type="ECO:0000256" key="3">
    <source>
        <dbReference type="ARBA" id="ARBA00022562"/>
    </source>
</evidence>
<reference evidence="20 21" key="1">
    <citation type="submission" date="2004-01" db="EMBL/GenBank/DDBJ databases">
        <title>Comparison of histology and sequence relatedness of cutaneous HPV types associated with homogenous intracytoplasmic inclusion bodies.</title>
        <authorList>
            <person name="Egawa K."/>
            <person name="Cop R."/>
            <person name="de Villiers E.M."/>
        </authorList>
    </citation>
    <scope>NUCLEOTIDE SEQUENCE [LARGE SCALE GENOMIC DNA]</scope>
</reference>
<keyword evidence="8 18" id="KW-1114">Inhibition of host interferon signaling pathway by virus</keyword>
<comment type="function">
    <text evidence="19">E7 protein has both transforming and trans-activating activities.</text>
</comment>
<dbReference type="SUPFAM" id="SSF161234">
    <property type="entry name" value="E7 C-terminal domain-like"/>
    <property type="match status" value="1"/>
</dbReference>
<evidence type="ECO:0000256" key="15">
    <source>
        <dbReference type="ARBA" id="ARBA00023258"/>
    </source>
</evidence>
<evidence type="ECO:0000256" key="11">
    <source>
        <dbReference type="ARBA" id="ARBA00023125"/>
    </source>
</evidence>
<keyword evidence="15" id="KW-0922">Interferon antiviral system evasion</keyword>
<dbReference type="Proteomes" id="UP000247014">
    <property type="component" value="Segment"/>
</dbReference>
<dbReference type="Gene3D" id="3.30.160.330">
    <property type="match status" value="1"/>
</dbReference>
<evidence type="ECO:0000256" key="2">
    <source>
        <dbReference type="ARBA" id="ARBA00022518"/>
    </source>
</evidence>
<keyword evidence="1 18" id="KW-1121">Modulation of host cell cycle by virus</keyword>
<keyword evidence="11 18" id="KW-0238">DNA-binding</keyword>
<dbReference type="PIRSF" id="PIRSF003407">
    <property type="entry name" value="Papvi_E7"/>
    <property type="match status" value="1"/>
</dbReference>
<evidence type="ECO:0000256" key="16">
    <source>
        <dbReference type="ARBA" id="ARBA00023280"/>
    </source>
</evidence>
<dbReference type="GO" id="GO:0019904">
    <property type="term" value="F:protein domain specific binding"/>
    <property type="evidence" value="ECO:0007669"/>
    <property type="project" value="UniProtKB-UniRule"/>
</dbReference>
<keyword evidence="9 18" id="KW-0862">Zinc</keyword>
<dbReference type="InterPro" id="IPR000148">
    <property type="entry name" value="Papilloma_E7"/>
</dbReference>
<keyword evidence="6 18" id="KW-0479">Metal-binding</keyword>
<evidence type="ECO:0000256" key="8">
    <source>
        <dbReference type="ARBA" id="ARBA00022830"/>
    </source>
</evidence>
<evidence type="ECO:0000256" key="14">
    <source>
        <dbReference type="ARBA" id="ARBA00023200"/>
    </source>
</evidence>
<keyword evidence="10 18" id="KW-0805">Transcription regulation</keyword>
<evidence type="ECO:0000256" key="1">
    <source>
        <dbReference type="ARBA" id="ARBA00022504"/>
    </source>
</evidence>
<keyword evidence="7 18" id="KW-0863">Zinc-finger</keyword>
<comment type="function">
    <text evidence="18">Plays a role in viral genome replication by driving entry of quiescent cells into the cell cycle. Stimulation of progression from G1 to S phase allows the virus to efficiently use the cellular DNA replicating machinery to achieve viral genome replication. E7 protein has both transforming and trans-activating activities. Induces the disassembly of the E2F1 transcription factor from RB1, with subsequent transcriptional activation of E2F1-regulated S-phase genes. Interferes with host histone deacetylation mediated by HDAC1 and HDAC2, leading to transcription activation. Plays also a role in the inhibition of both antiviral and antiproliferative functions of host interferon alpha. Interaction with host TMEM173/STING impairs the ability of TMEM173/STING to sense cytosolic DNA and promote the production of type I interferon (IFN-alpha and IFN-beta).</text>
</comment>
<dbReference type="EMBL" id="AJ620210">
    <property type="protein sequence ID" value="CAF05703.1"/>
    <property type="molecule type" value="Genomic_DNA"/>
</dbReference>
<keyword evidence="13 18" id="KW-0804">Transcription</keyword>
<evidence type="ECO:0000256" key="5">
    <source>
        <dbReference type="ARBA" id="ARBA00022632"/>
    </source>
</evidence>
<sequence>MRGAAPSIADVDLNLHELVVPANLLSDEVLQLSEEEDEEREEELLPFRIDTCCYNCEANVRITLYAVAFGLRVVEQLLLEGKVIFCCVGCARNHSRNGR</sequence>
<organism evidence="20 21">
    <name type="scientific">Human papillomavirus 95</name>
    <dbReference type="NCBI Taxonomy" id="260716"/>
    <lineage>
        <taxon>Viruses</taxon>
        <taxon>Monodnaviria</taxon>
        <taxon>Shotokuvirae</taxon>
        <taxon>Cossaviricota</taxon>
        <taxon>Papovaviricetes</taxon>
        <taxon>Zurhausenvirales</taxon>
        <taxon>Papillomaviridae</taxon>
        <taxon>Firstpapillomavirinae</taxon>
        <taxon>Gammapapillomavirus</taxon>
        <taxon>Gammapapillomavirus 1</taxon>
    </lineage>
</organism>
<dbReference type="GO" id="GO:0008270">
    <property type="term" value="F:zinc ion binding"/>
    <property type="evidence" value="ECO:0007669"/>
    <property type="project" value="UniProtKB-KW"/>
</dbReference>
<keyword evidence="4 18" id="KW-0945">Host-virus interaction</keyword>
<dbReference type="GO" id="GO:0003700">
    <property type="term" value="F:DNA-binding transcription factor activity"/>
    <property type="evidence" value="ECO:0007669"/>
    <property type="project" value="UniProtKB-UniRule"/>
</dbReference>
<dbReference type="GO" id="GO:0039645">
    <property type="term" value="P:symbiont-mediated perturbation of host cell cycle G1/S transition checkpoint"/>
    <property type="evidence" value="ECO:0007669"/>
    <property type="project" value="UniProtKB-UniRule"/>
</dbReference>
<proteinExistence type="inferred from homology"/>
<evidence type="ECO:0000256" key="4">
    <source>
        <dbReference type="ARBA" id="ARBA00022581"/>
    </source>
</evidence>
<evidence type="ECO:0000256" key="9">
    <source>
        <dbReference type="ARBA" id="ARBA00022833"/>
    </source>
</evidence>
<evidence type="ECO:0000313" key="21">
    <source>
        <dbReference type="Proteomes" id="UP000247014"/>
    </source>
</evidence>
<feature type="short sequence motif" description="Nuclear export signal" evidence="18">
    <location>
        <begin position="71"/>
        <end position="79"/>
    </location>
</feature>
<evidence type="ECO:0000313" key="20">
    <source>
        <dbReference type="EMBL" id="CAF05703.1"/>
    </source>
</evidence>
<comment type="caution">
    <text evidence="18">Lacks conserved residue(s) required for the propagation of feature annotation.</text>
</comment>
<keyword evidence="5 18" id="KW-1090">Inhibition of host innate immune response by virus</keyword>
<evidence type="ECO:0000256" key="6">
    <source>
        <dbReference type="ARBA" id="ARBA00022723"/>
    </source>
</evidence>
<dbReference type="GO" id="GO:0042025">
    <property type="term" value="C:host cell nucleus"/>
    <property type="evidence" value="ECO:0007669"/>
    <property type="project" value="UniProtKB-SubCell"/>
</dbReference>
<keyword evidence="14 18" id="KW-1035">Host cytoplasm</keyword>
<dbReference type="GO" id="GO:0052170">
    <property type="term" value="P:symbiont-mediated suppression of host innate immune response"/>
    <property type="evidence" value="ECO:0007669"/>
    <property type="project" value="UniProtKB-KW"/>
</dbReference>
<keyword evidence="16 18" id="KW-0899">Viral immunoevasion</keyword>
<accession>Q705D8</accession>
<comment type="similarity">
    <text evidence="18 19">Belongs to the papillomaviridae E7 protein family.</text>
</comment>
<dbReference type="HAMAP" id="MF_04004">
    <property type="entry name" value="PPV_E7"/>
    <property type="match status" value="1"/>
</dbReference>
<evidence type="ECO:0000256" key="19">
    <source>
        <dbReference type="PIRNR" id="PIRNR003407"/>
    </source>
</evidence>
<comment type="subcellular location">
    <subcellularLocation>
        <location evidence="18">Host cytoplasm</location>
    </subcellularLocation>
    <subcellularLocation>
        <location evidence="18">Host nucleus</location>
    </subcellularLocation>
    <text evidence="18">Predominantly found in the host nucleus.</text>
</comment>
<dbReference type="GO" id="GO:0003677">
    <property type="term" value="F:DNA binding"/>
    <property type="evidence" value="ECO:0007669"/>
    <property type="project" value="UniProtKB-UniRule"/>
</dbReference>
<name>Q705D8_9PAPI</name>
<keyword evidence="3 18" id="KW-1048">Host nucleus</keyword>
<gene>
    <name evidence="18 20" type="primary">E7</name>
</gene>
<comment type="subunit">
    <text evidence="18">Homodimer. Homooligomer. Interacts with host RB1; this interaction induces dissociation of RB1-E2F1 complex thereby disrupting RB1 activity. Interacts with host EP300; this interaction represses EP300 transcriptional activity. Interacts with protein E2; this interaction inhibits E7 oncogenic activity. Interacts with host TMEM173/STING; this interaction impairs the ability of TMEM173/STING to sense cytosolic DNA and promote the production of type I interferon (IFN-alpha and IFN-beta).</text>
</comment>
<protein>
    <recommendedName>
        <fullName evidence="18 19">Protein E7</fullName>
    </recommendedName>
</protein>
<keyword evidence="2 18" id="KW-0244">Early protein</keyword>
<dbReference type="GO" id="GO:0039502">
    <property type="term" value="P:symbiont-mediated suppression of host type I interferon-mediated signaling pathway"/>
    <property type="evidence" value="ECO:0007669"/>
    <property type="project" value="UniProtKB-UniRule"/>
</dbReference>
<evidence type="ECO:0000256" key="13">
    <source>
        <dbReference type="ARBA" id="ARBA00023163"/>
    </source>
</evidence>
<keyword evidence="12 18" id="KW-0010">Activator</keyword>
<dbReference type="Pfam" id="PF00527">
    <property type="entry name" value="E7"/>
    <property type="match status" value="1"/>
</dbReference>
<evidence type="ECO:0000256" key="10">
    <source>
        <dbReference type="ARBA" id="ARBA00023015"/>
    </source>
</evidence>
<comment type="PTM">
    <text evidence="18">Highly phosphorylated.</text>
</comment>
<dbReference type="GO" id="GO:0006351">
    <property type="term" value="P:DNA-templated transcription"/>
    <property type="evidence" value="ECO:0007669"/>
    <property type="project" value="UniProtKB-UniRule"/>
</dbReference>